<dbReference type="InterPro" id="IPR018120">
    <property type="entry name" value="Glyco_hydro_1_AS"/>
</dbReference>
<evidence type="ECO:0000256" key="5">
    <source>
        <dbReference type="RuleBase" id="RU003690"/>
    </source>
</evidence>
<dbReference type="RefSeq" id="WP_385876163.1">
    <property type="nucleotide sequence ID" value="NZ_JBHLXE010000027.1"/>
</dbReference>
<comment type="similarity">
    <text evidence="1 5">Belongs to the glycosyl hydrolase 1 family.</text>
</comment>
<dbReference type="InterPro" id="IPR017853">
    <property type="entry name" value="GH"/>
</dbReference>
<evidence type="ECO:0000256" key="1">
    <source>
        <dbReference type="ARBA" id="ARBA00010838"/>
    </source>
</evidence>
<comment type="caution">
    <text evidence="7">The sequence shown here is derived from an EMBL/GenBank/DDBJ whole genome shotgun (WGS) entry which is preliminary data.</text>
</comment>
<evidence type="ECO:0000256" key="2">
    <source>
        <dbReference type="ARBA" id="ARBA00022801"/>
    </source>
</evidence>
<dbReference type="InterPro" id="IPR001360">
    <property type="entry name" value="Glyco_hydro_1"/>
</dbReference>
<dbReference type="EC" id="3.2.1.-" evidence="7"/>
<dbReference type="GO" id="GO:0016798">
    <property type="term" value="F:hydrolase activity, acting on glycosyl bonds"/>
    <property type="evidence" value="ECO:0007669"/>
    <property type="project" value="UniProtKB-KW"/>
</dbReference>
<name>A0ABV6C801_9GAMM</name>
<dbReference type="PRINTS" id="PR00131">
    <property type="entry name" value="GLHYDRLASE1"/>
</dbReference>
<keyword evidence="8" id="KW-1185">Reference proteome</keyword>
<keyword evidence="2 6" id="KW-0378">Hydrolase</keyword>
<dbReference type="PROSITE" id="PS00572">
    <property type="entry name" value="GLYCOSYL_HYDROL_F1_1"/>
    <property type="match status" value="1"/>
</dbReference>
<dbReference type="SUPFAM" id="SSF51445">
    <property type="entry name" value="(Trans)glycosidases"/>
    <property type="match status" value="1"/>
</dbReference>
<reference evidence="7 8" key="1">
    <citation type="submission" date="2024-09" db="EMBL/GenBank/DDBJ databases">
        <authorList>
            <person name="Sun Q."/>
            <person name="Mori K."/>
        </authorList>
    </citation>
    <scope>NUCLEOTIDE SEQUENCE [LARGE SCALE GENOMIC DNA]</scope>
    <source>
        <strain evidence="7 8">CCM 8545</strain>
    </source>
</reference>
<dbReference type="Pfam" id="PF00232">
    <property type="entry name" value="Glyco_hydro_1"/>
    <property type="match status" value="1"/>
</dbReference>
<dbReference type="InterPro" id="IPR033132">
    <property type="entry name" value="GH_1_N_CS"/>
</dbReference>
<keyword evidence="3 6" id="KW-0326">Glycosidase</keyword>
<accession>A0ABV6C801</accession>
<evidence type="ECO:0000256" key="6">
    <source>
        <dbReference type="RuleBase" id="RU004468"/>
    </source>
</evidence>
<sequence length="486" mass="55814">MQLFNTKLLNESERFPEGFLWGGATAANQIEGAYLTGNKGLTIADILPGGKIRLEWLQDERPLEIIADKYTYPNHEGINHYEHFKQDIALFAEMGFKCYRFSISWARIFPTGEELTPNQEGLDFYGNIIDELIKHNIEPVVTISHFEMPLYLAKTYGGWKDRKLISLFLNYCEVLFKHFGKKVKYWMTFNEINSAFMMPIMSLGFQTNGDNFKNKDIFQALHHQFVASSLAIKLGREMIKSVKIGSMVIAAPFYPLTCNPKDILYAFDIERMWNFYCSDIQVRGEYPSYSQRHFKENNIELEIAPGDLDIIRSNTVDYIAFSYYNSCTEKHPSGDEVRVGGNMMSGVENPYLTASEWGWEIDPTGLRIILNKIYDRYKTPLFIVENGLGAKDTVKADGSIDDDYRIEYLKEHLIAASEAIKDGVELMGYTMWGCIDLVSASTGQMSKRYGFIYVDKQDDGSGTFARSRKKSFYWYKEVITQNGNNI</sequence>
<gene>
    <name evidence="7" type="ORF">ACFFIT_02990</name>
</gene>
<evidence type="ECO:0000256" key="3">
    <source>
        <dbReference type="ARBA" id="ARBA00023295"/>
    </source>
</evidence>
<dbReference type="Proteomes" id="UP001589758">
    <property type="component" value="Unassembled WGS sequence"/>
</dbReference>
<dbReference type="Gene3D" id="3.20.20.80">
    <property type="entry name" value="Glycosidases"/>
    <property type="match status" value="1"/>
</dbReference>
<organism evidence="7 8">
    <name type="scientific">Thorsellia kenyensis</name>
    <dbReference type="NCBI Taxonomy" id="1549888"/>
    <lineage>
        <taxon>Bacteria</taxon>
        <taxon>Pseudomonadati</taxon>
        <taxon>Pseudomonadota</taxon>
        <taxon>Gammaproteobacteria</taxon>
        <taxon>Enterobacterales</taxon>
        <taxon>Thorselliaceae</taxon>
        <taxon>Thorsellia</taxon>
    </lineage>
</organism>
<dbReference type="EMBL" id="JBHLXE010000027">
    <property type="protein sequence ID" value="MFC0179070.1"/>
    <property type="molecule type" value="Genomic_DNA"/>
</dbReference>
<dbReference type="PROSITE" id="PS00653">
    <property type="entry name" value="GLYCOSYL_HYDROL_F1_2"/>
    <property type="match status" value="1"/>
</dbReference>
<proteinExistence type="inferred from homology"/>
<evidence type="ECO:0000313" key="7">
    <source>
        <dbReference type="EMBL" id="MFC0179070.1"/>
    </source>
</evidence>
<evidence type="ECO:0000313" key="8">
    <source>
        <dbReference type="Proteomes" id="UP001589758"/>
    </source>
</evidence>
<dbReference type="PANTHER" id="PTHR10353">
    <property type="entry name" value="GLYCOSYL HYDROLASE"/>
    <property type="match status" value="1"/>
</dbReference>
<dbReference type="PANTHER" id="PTHR10353:SF122">
    <property type="entry name" value="6-PHOSPHO-BETA-GLUCOSIDASE ASCB-RELATED"/>
    <property type="match status" value="1"/>
</dbReference>
<protein>
    <submittedName>
        <fullName evidence="7">Glycoside hydrolase family 1 protein</fullName>
        <ecNumber evidence="7">3.2.1.-</ecNumber>
    </submittedName>
</protein>
<feature type="active site" description="Nucleophile" evidence="4">
    <location>
        <position position="385"/>
    </location>
</feature>
<evidence type="ECO:0000256" key="4">
    <source>
        <dbReference type="PROSITE-ProRule" id="PRU10055"/>
    </source>
</evidence>